<dbReference type="SUPFAM" id="SSF47203">
    <property type="entry name" value="Acyl-CoA dehydrogenase C-terminal domain-like"/>
    <property type="match status" value="1"/>
</dbReference>
<keyword evidence="4" id="KW-0274">FAD</keyword>
<organism evidence="8 9">
    <name type="scientific">Pseudoxanthomonas sacheonensis</name>
    <dbReference type="NCBI Taxonomy" id="443615"/>
    <lineage>
        <taxon>Bacteria</taxon>
        <taxon>Pseudomonadati</taxon>
        <taxon>Pseudomonadota</taxon>
        <taxon>Gammaproteobacteria</taxon>
        <taxon>Lysobacterales</taxon>
        <taxon>Lysobacteraceae</taxon>
        <taxon>Pseudoxanthomonas</taxon>
    </lineage>
</organism>
<dbReference type="Gene3D" id="1.10.540.10">
    <property type="entry name" value="Acyl-CoA dehydrogenase/oxidase, N-terminal domain"/>
    <property type="match status" value="1"/>
</dbReference>
<keyword evidence="5" id="KW-0560">Oxidoreductase</keyword>
<evidence type="ECO:0000256" key="3">
    <source>
        <dbReference type="ARBA" id="ARBA00022630"/>
    </source>
</evidence>
<sequence>MDFSFNDEQQMLLDTTRRFIAERYGFEHRNQVRASAEGWSREVWTQLAELGLLAINIPEEEGGIGAGPVGTLLVGNAIGEGMLLEPFWSSAVVATHAIVRMASPDQRAAWLPALASGESIAVLAHDEASTRFEAMNVETRATPSGDGWALSGRKSAVYHAPAANLLLVSARVGDGLGVFAVAADAVGVGLAPCVTVDEQRAADIVFDKVALSADSRLGGEARDSLQAVLDYALAALCAEAFGAMDRILAATLSYSRSRVQFGAPIGSFQALQHRMAEMLMHLEQARSMSYLATSRCTDPDPAARHAALSAAKMLMGQAARYIGQQAVQLHGGMGMTDELDVSHYFKRLLAFELRCGTTDQHLENYRRQLRAA</sequence>
<dbReference type="Gene3D" id="2.40.110.10">
    <property type="entry name" value="Butyryl-CoA Dehydrogenase, subunit A, domain 2"/>
    <property type="match status" value="1"/>
</dbReference>
<dbReference type="EMBL" id="JAVDTT010000001">
    <property type="protein sequence ID" value="MDR6840545.1"/>
    <property type="molecule type" value="Genomic_DNA"/>
</dbReference>
<evidence type="ECO:0000256" key="5">
    <source>
        <dbReference type="ARBA" id="ARBA00023002"/>
    </source>
</evidence>
<accession>A0ABU1RRJ5</accession>
<reference evidence="8 9" key="1">
    <citation type="submission" date="2023-07" db="EMBL/GenBank/DDBJ databases">
        <title>Sorghum-associated microbial communities from plants grown in Nebraska, USA.</title>
        <authorList>
            <person name="Schachtman D."/>
        </authorList>
    </citation>
    <scope>NUCLEOTIDE SEQUENCE [LARGE SCALE GENOMIC DNA]</scope>
    <source>
        <strain evidence="8 9">BE107</strain>
    </source>
</reference>
<dbReference type="RefSeq" id="WP_310090444.1">
    <property type="nucleotide sequence ID" value="NZ_JAVDTT010000001.1"/>
</dbReference>
<dbReference type="InterPro" id="IPR013786">
    <property type="entry name" value="AcylCoA_DH/ox_N"/>
</dbReference>
<dbReference type="Pfam" id="PF02771">
    <property type="entry name" value="Acyl-CoA_dh_N"/>
    <property type="match status" value="1"/>
</dbReference>
<protein>
    <submittedName>
        <fullName evidence="8">Alkylation response protein AidB-like acyl-CoA dehydrogenase</fullName>
    </submittedName>
</protein>
<evidence type="ECO:0000256" key="4">
    <source>
        <dbReference type="ARBA" id="ARBA00022827"/>
    </source>
</evidence>
<dbReference type="Gene3D" id="1.20.140.10">
    <property type="entry name" value="Butyryl-CoA Dehydrogenase, subunit A, domain 3"/>
    <property type="match status" value="1"/>
</dbReference>
<keyword evidence="9" id="KW-1185">Reference proteome</keyword>
<name>A0ABU1RRJ5_9GAMM</name>
<evidence type="ECO:0000259" key="6">
    <source>
        <dbReference type="Pfam" id="PF00441"/>
    </source>
</evidence>
<feature type="domain" description="Acyl-CoA dehydrogenase/oxidase N-terminal" evidence="7">
    <location>
        <begin position="6"/>
        <end position="118"/>
    </location>
</feature>
<dbReference type="InterPro" id="IPR009100">
    <property type="entry name" value="AcylCoA_DH/oxidase_NM_dom_sf"/>
</dbReference>
<proteinExistence type="inferred from homology"/>
<evidence type="ECO:0000313" key="8">
    <source>
        <dbReference type="EMBL" id="MDR6840545.1"/>
    </source>
</evidence>
<dbReference type="InterPro" id="IPR036250">
    <property type="entry name" value="AcylCo_DH-like_C"/>
</dbReference>
<comment type="similarity">
    <text evidence="2">Belongs to the acyl-CoA dehydrogenase family.</text>
</comment>
<evidence type="ECO:0000259" key="7">
    <source>
        <dbReference type="Pfam" id="PF02771"/>
    </source>
</evidence>
<dbReference type="Proteomes" id="UP001254759">
    <property type="component" value="Unassembled WGS sequence"/>
</dbReference>
<dbReference type="SUPFAM" id="SSF56645">
    <property type="entry name" value="Acyl-CoA dehydrogenase NM domain-like"/>
    <property type="match status" value="1"/>
</dbReference>
<keyword evidence="3" id="KW-0285">Flavoprotein</keyword>
<evidence type="ECO:0000256" key="1">
    <source>
        <dbReference type="ARBA" id="ARBA00001974"/>
    </source>
</evidence>
<evidence type="ECO:0000256" key="2">
    <source>
        <dbReference type="ARBA" id="ARBA00009347"/>
    </source>
</evidence>
<dbReference type="InterPro" id="IPR046373">
    <property type="entry name" value="Acyl-CoA_Oxase/DH_mid-dom_sf"/>
</dbReference>
<comment type="caution">
    <text evidence="8">The sequence shown here is derived from an EMBL/GenBank/DDBJ whole genome shotgun (WGS) entry which is preliminary data.</text>
</comment>
<comment type="cofactor">
    <cofactor evidence="1">
        <name>FAD</name>
        <dbReference type="ChEBI" id="CHEBI:57692"/>
    </cofactor>
</comment>
<dbReference type="Pfam" id="PF00441">
    <property type="entry name" value="Acyl-CoA_dh_1"/>
    <property type="match status" value="1"/>
</dbReference>
<dbReference type="InterPro" id="IPR009075">
    <property type="entry name" value="AcylCo_DH/oxidase_C"/>
</dbReference>
<gene>
    <name evidence="8" type="ORF">J2W94_000809</name>
</gene>
<dbReference type="CDD" id="cd00567">
    <property type="entry name" value="ACAD"/>
    <property type="match status" value="1"/>
</dbReference>
<dbReference type="InterPro" id="IPR037069">
    <property type="entry name" value="AcylCoA_DH/ox_N_sf"/>
</dbReference>
<dbReference type="PANTHER" id="PTHR43884">
    <property type="entry name" value="ACYL-COA DEHYDROGENASE"/>
    <property type="match status" value="1"/>
</dbReference>
<dbReference type="PANTHER" id="PTHR43884:SF20">
    <property type="entry name" value="ACYL-COA DEHYDROGENASE FADE28"/>
    <property type="match status" value="1"/>
</dbReference>
<feature type="domain" description="Acyl-CoA dehydrogenase/oxidase C-terminal" evidence="6">
    <location>
        <begin position="228"/>
        <end position="368"/>
    </location>
</feature>
<evidence type="ECO:0000313" key="9">
    <source>
        <dbReference type="Proteomes" id="UP001254759"/>
    </source>
</evidence>